<name>A0A9N8VUI1_9GLOM</name>
<dbReference type="OrthoDB" id="2441469at2759"/>
<dbReference type="AlphaFoldDB" id="A0A9N8VUI1"/>
<keyword evidence="1" id="KW-1133">Transmembrane helix</keyword>
<reference evidence="2" key="1">
    <citation type="submission" date="2021-06" db="EMBL/GenBank/DDBJ databases">
        <authorList>
            <person name="Kallberg Y."/>
            <person name="Tangrot J."/>
            <person name="Rosling A."/>
        </authorList>
    </citation>
    <scope>NUCLEOTIDE SEQUENCE</scope>
    <source>
        <strain evidence="2">BR232B</strain>
    </source>
</reference>
<accession>A0A9N8VUI1</accession>
<keyword evidence="3" id="KW-1185">Reference proteome</keyword>
<evidence type="ECO:0000256" key="1">
    <source>
        <dbReference type="SAM" id="Phobius"/>
    </source>
</evidence>
<evidence type="ECO:0000313" key="2">
    <source>
        <dbReference type="EMBL" id="CAG8466817.1"/>
    </source>
</evidence>
<dbReference type="EMBL" id="CAJVPI010000049">
    <property type="protein sequence ID" value="CAG8466817.1"/>
    <property type="molecule type" value="Genomic_DNA"/>
</dbReference>
<gene>
    <name evidence="2" type="ORF">PBRASI_LOCUS872</name>
</gene>
<keyword evidence="1" id="KW-0472">Membrane</keyword>
<evidence type="ECO:0000313" key="3">
    <source>
        <dbReference type="Proteomes" id="UP000789739"/>
    </source>
</evidence>
<protein>
    <submittedName>
        <fullName evidence="2">4878_t:CDS:1</fullName>
    </submittedName>
</protein>
<sequence length="374" mass="41990">MIKNFIDNLFPLRRSELTAIKRSKIISLWICYIGVLIYFFWKAYKLSQNERTLSYKEDDSGPIPAPRASFFSLFDFTVDCKTVYYDYSIGDCNKYVTNAYPYFGGYLLNFSAPVLEFDNPNDNANALFGIELAVVITDSRFTGGDVNMDAFFSDKDAESDLAILSNTKRIKGVSGYESTVALANSYYIARDQSYALFYSRKIVSTLHQNAVNVLSGNGDHKPITMINSILVSYPNIAVGSYAAVVIRPNSYIVITETENSDLTVTDLISAVGGIYTAAMTIYMFLFGADVIGPWGLIQNLPCVRHRVRSALYDNLRPNIPFSGPILSDNFSVDQKFKAMEKRHLALEFFLQDYVVSVDNIVKDDTHKNIEAPHA</sequence>
<dbReference type="Proteomes" id="UP000789739">
    <property type="component" value="Unassembled WGS sequence"/>
</dbReference>
<organism evidence="2 3">
    <name type="scientific">Paraglomus brasilianum</name>
    <dbReference type="NCBI Taxonomy" id="144538"/>
    <lineage>
        <taxon>Eukaryota</taxon>
        <taxon>Fungi</taxon>
        <taxon>Fungi incertae sedis</taxon>
        <taxon>Mucoromycota</taxon>
        <taxon>Glomeromycotina</taxon>
        <taxon>Glomeromycetes</taxon>
        <taxon>Paraglomerales</taxon>
        <taxon>Paraglomeraceae</taxon>
        <taxon>Paraglomus</taxon>
    </lineage>
</organism>
<comment type="caution">
    <text evidence="2">The sequence shown here is derived from an EMBL/GenBank/DDBJ whole genome shotgun (WGS) entry which is preliminary data.</text>
</comment>
<proteinExistence type="predicted"/>
<keyword evidence="1" id="KW-0812">Transmembrane</keyword>
<feature type="transmembrane region" description="Helical" evidence="1">
    <location>
        <begin position="23"/>
        <end position="41"/>
    </location>
</feature>